<gene>
    <name evidence="2" type="ORF">CK503_06910</name>
</gene>
<comment type="caution">
    <text evidence="2">The sequence shown here is derived from an EMBL/GenBank/DDBJ whole genome shotgun (WGS) entry which is preliminary data.</text>
</comment>
<dbReference type="Proteomes" id="UP000218831">
    <property type="component" value="Unassembled WGS sequence"/>
</dbReference>
<dbReference type="SUPFAM" id="SSF51735">
    <property type="entry name" value="NAD(P)-binding Rossmann-fold domains"/>
    <property type="match status" value="1"/>
</dbReference>
<dbReference type="PANTHER" id="PTHR48079:SF6">
    <property type="entry name" value="NAD(P)-BINDING DOMAIN-CONTAINING PROTEIN-RELATED"/>
    <property type="match status" value="1"/>
</dbReference>
<dbReference type="InterPro" id="IPR036291">
    <property type="entry name" value="NAD(P)-bd_dom_sf"/>
</dbReference>
<dbReference type="Pfam" id="PF13460">
    <property type="entry name" value="NAD_binding_10"/>
    <property type="match status" value="1"/>
</dbReference>
<dbReference type="CDD" id="cd05266">
    <property type="entry name" value="SDR_a4"/>
    <property type="match status" value="1"/>
</dbReference>
<dbReference type="Gene3D" id="3.40.50.720">
    <property type="entry name" value="NAD(P)-binding Rossmann-like Domain"/>
    <property type="match status" value="1"/>
</dbReference>
<protein>
    <submittedName>
        <fullName evidence="2">NAD(P)-dependent oxidoreductase</fullName>
    </submittedName>
</protein>
<dbReference type="InterPro" id="IPR051783">
    <property type="entry name" value="NAD(P)-dependent_oxidoreduct"/>
</dbReference>
<proteinExistence type="predicted"/>
<reference evidence="2 3" key="1">
    <citation type="submission" date="2017-08" db="EMBL/GenBank/DDBJ databases">
        <title>Aliifodinibius alkalisoli sp. nov., isolated from saline alkaline soil.</title>
        <authorList>
            <person name="Liu D."/>
            <person name="Zhang G."/>
        </authorList>
    </citation>
    <scope>NUCLEOTIDE SEQUENCE [LARGE SCALE GENOMIC DNA]</scope>
    <source>
        <strain evidence="2 3">WN023</strain>
    </source>
</reference>
<dbReference type="RefSeq" id="WP_095606060.1">
    <property type="nucleotide sequence ID" value="NZ_NSKE01000004.1"/>
</dbReference>
<organism evidence="2 3">
    <name type="scientific">Fodinibius salipaludis</name>
    <dbReference type="NCBI Taxonomy" id="2032627"/>
    <lineage>
        <taxon>Bacteria</taxon>
        <taxon>Pseudomonadati</taxon>
        <taxon>Balneolota</taxon>
        <taxon>Balneolia</taxon>
        <taxon>Balneolales</taxon>
        <taxon>Balneolaceae</taxon>
        <taxon>Fodinibius</taxon>
    </lineage>
</organism>
<sequence>MTISILGCGWLGLPLAERLRDEGHQIKGSTTSEDKLQVLKGKNITPFLLKLTPKLQCNDCDHFWDADVLVLNIPPGRSKDNVKEFHQQQIQAVIDRLKHSPIEFVVFISSTSVYPKKGGIVSEEDTKKGKASRASGNALLEAEKMLRKESEFKTTVIRFGGLYGHDRHPVKYMSGRKDISNGNAPVNLIHQKDCINIIQKVIEDDITDQTFNGVSDGHPPKKMYYPAVAKAMDLEPPTFEDDESKKYKVVSNRKLKMMLNYKFSHPNPMDF</sequence>
<evidence type="ECO:0000313" key="2">
    <source>
        <dbReference type="EMBL" id="PAU94519.1"/>
    </source>
</evidence>
<accession>A0A2A2GCC7</accession>
<feature type="domain" description="NAD(P)-binding" evidence="1">
    <location>
        <begin position="9"/>
        <end position="181"/>
    </location>
</feature>
<dbReference type="EMBL" id="NSKE01000004">
    <property type="protein sequence ID" value="PAU94519.1"/>
    <property type="molecule type" value="Genomic_DNA"/>
</dbReference>
<keyword evidence="3" id="KW-1185">Reference proteome</keyword>
<dbReference type="AlphaFoldDB" id="A0A2A2GCC7"/>
<dbReference type="InterPro" id="IPR016040">
    <property type="entry name" value="NAD(P)-bd_dom"/>
</dbReference>
<evidence type="ECO:0000259" key="1">
    <source>
        <dbReference type="Pfam" id="PF13460"/>
    </source>
</evidence>
<name>A0A2A2GCC7_9BACT</name>
<dbReference type="GO" id="GO:0004029">
    <property type="term" value="F:aldehyde dehydrogenase (NAD+) activity"/>
    <property type="evidence" value="ECO:0007669"/>
    <property type="project" value="TreeGrafter"/>
</dbReference>
<dbReference type="PANTHER" id="PTHR48079">
    <property type="entry name" value="PROTEIN YEEZ"/>
    <property type="match status" value="1"/>
</dbReference>
<dbReference type="OrthoDB" id="751203at2"/>
<evidence type="ECO:0000313" key="3">
    <source>
        <dbReference type="Proteomes" id="UP000218831"/>
    </source>
</evidence>
<dbReference type="GO" id="GO:0005737">
    <property type="term" value="C:cytoplasm"/>
    <property type="evidence" value="ECO:0007669"/>
    <property type="project" value="TreeGrafter"/>
</dbReference>